<accession>A0A061J1L6</accession>
<dbReference type="PANTHER" id="PTHR31859:SF19">
    <property type="entry name" value="TETRATRICOPEPTIDE REPEAT DOMAIN 39B"/>
    <property type="match status" value="1"/>
</dbReference>
<evidence type="ECO:0000313" key="3">
    <source>
        <dbReference type="Proteomes" id="UP000031737"/>
    </source>
</evidence>
<dbReference type="InterPro" id="IPR011990">
    <property type="entry name" value="TPR-like_helical_dom_sf"/>
</dbReference>
<dbReference type="EMBL" id="AUPL01002968">
    <property type="protein sequence ID" value="ESL09313.1"/>
    <property type="molecule type" value="Genomic_DNA"/>
</dbReference>
<evidence type="ECO:0000313" key="2">
    <source>
        <dbReference type="EMBL" id="ESL09313.1"/>
    </source>
</evidence>
<keyword evidence="3" id="KW-1185">Reference proteome</keyword>
<dbReference type="InterPro" id="IPR019412">
    <property type="entry name" value="IML2/TPR_39"/>
</dbReference>
<evidence type="ECO:0008006" key="4">
    <source>
        <dbReference type="Google" id="ProtNLM"/>
    </source>
</evidence>
<dbReference type="SUPFAM" id="SSF48452">
    <property type="entry name" value="TPR-like"/>
    <property type="match status" value="1"/>
</dbReference>
<reference evidence="2 3" key="1">
    <citation type="submission" date="2013-07" db="EMBL/GenBank/DDBJ databases">
        <authorList>
            <person name="Stoco P.H."/>
            <person name="Wagner G."/>
            <person name="Gerber A."/>
            <person name="Zaha A."/>
            <person name="Thompson C."/>
            <person name="Bartholomeu D.C."/>
            <person name="Luckemeyer D.D."/>
            <person name="Bahia D."/>
            <person name="Loreto E."/>
            <person name="Prestes E.B."/>
            <person name="Lima F.M."/>
            <person name="Rodrigues-Luiz G."/>
            <person name="Vallejo G.A."/>
            <person name="Filho J.F."/>
            <person name="Monteiro K.M."/>
            <person name="Tyler K.M."/>
            <person name="de Almeida L.G."/>
            <person name="Ortiz M.F."/>
            <person name="Siervo M.A."/>
            <person name="de Moraes M.H."/>
            <person name="Cunha O.L."/>
            <person name="Mendonca-Neto R."/>
            <person name="Silva R."/>
            <person name="Teixeira S.M."/>
            <person name="Murta S.M."/>
            <person name="Sincero T.C."/>
            <person name="Mendes T.A."/>
            <person name="Urmenyi T.P."/>
            <person name="Silva V.G."/>
            <person name="da Rocha W.D."/>
            <person name="Andersson B."/>
            <person name="Romanha A.J."/>
            <person name="Steindel M."/>
            <person name="de Vasconcelos A.T."/>
            <person name="Grisard E.C."/>
        </authorList>
    </citation>
    <scope>NUCLEOTIDE SEQUENCE [LARGE SCALE GENOMIC DNA]</scope>
    <source>
        <strain evidence="2 3">SC58</strain>
    </source>
</reference>
<sequence>MVRVPTEASSTSNDVPKFHYRIEDAVDMMWNNQYLEADEVLAPYKELHPRYALEYANKYLVQTLMNSTNESREVILGLFKVADSLASTAKYTEPMFEFDDDADNVDGPGASISVPSKAERKNSKKNFNSRRKAAEKAGQTFIDVWKLECEVIYADALLMRSVCQLMMNSYLKGGINLRRTWGIYHKLIHVIAADKTNQIPNELKMCIKYGTGAFYAFLALVPANLMRLLNVIGFISDRELGEQYLTEVFESNGVRSPFAALVLCTLYLFLPTGIGRVEETLAKAKRILDVMNKKYEQNTYFYGYSNFYHRKRGETAEALAAIQRAERNAEIVGLVPILIRYLHADTLFMDLRFGEAKDRYTAVLNHLAKTKENFAYTGQVVLSLAACFVMLGEDAQALQWLKKVGSMYNSRSKNDANSPKFASRVLANSRLLPLCGVYLLYINRDLAHMKVEQAERVLQELQRVTKGKDLSCPESENMFALFVGVIHKGCDRLDAAMDSMNKIFANEKRVPSDSMILPYAYYETGEMEYRRGNLERAKALFLKGQSLKGDGSETLANRYNIALKQLKRTLEEQKKV</sequence>
<feature type="region of interest" description="Disordered" evidence="1">
    <location>
        <begin position="109"/>
        <end position="130"/>
    </location>
</feature>
<proteinExistence type="predicted"/>
<organism evidence="2 3">
    <name type="scientific">Trypanosoma rangeli SC58</name>
    <dbReference type="NCBI Taxonomy" id="429131"/>
    <lineage>
        <taxon>Eukaryota</taxon>
        <taxon>Discoba</taxon>
        <taxon>Euglenozoa</taxon>
        <taxon>Kinetoplastea</taxon>
        <taxon>Metakinetoplastina</taxon>
        <taxon>Trypanosomatida</taxon>
        <taxon>Trypanosomatidae</taxon>
        <taxon>Trypanosoma</taxon>
        <taxon>Herpetosoma</taxon>
    </lineage>
</organism>
<comment type="caution">
    <text evidence="2">The sequence shown here is derived from an EMBL/GenBank/DDBJ whole genome shotgun (WGS) entry which is preliminary data.</text>
</comment>
<protein>
    <recommendedName>
        <fullName evidence="4">Tetratricopeptide repeat domain 39B</fullName>
    </recommendedName>
</protein>
<gene>
    <name evidence="2" type="ORF">TRSC58_02968</name>
</gene>
<dbReference type="AlphaFoldDB" id="A0A061J1L6"/>
<dbReference type="Gene3D" id="1.25.40.10">
    <property type="entry name" value="Tetratricopeptide repeat domain"/>
    <property type="match status" value="1"/>
</dbReference>
<dbReference type="PANTHER" id="PTHR31859">
    <property type="entry name" value="TETRATRICOPEPTIDE REPEAT PROTEIN 39 FAMILY MEMBER"/>
    <property type="match status" value="1"/>
</dbReference>
<dbReference type="VEuPathDB" id="TriTrypDB:TRSC58_02968"/>
<evidence type="ECO:0000256" key="1">
    <source>
        <dbReference type="SAM" id="MobiDB-lite"/>
    </source>
</evidence>
<name>A0A061J1L6_TRYRA</name>
<dbReference type="OrthoDB" id="2154985at2759"/>
<dbReference type="Pfam" id="PF10300">
    <property type="entry name" value="Iml2-TPR_39"/>
    <property type="match status" value="1"/>
</dbReference>
<dbReference type="Proteomes" id="UP000031737">
    <property type="component" value="Unassembled WGS sequence"/>
</dbReference>